<gene>
    <name evidence="1" type="ORF">G1501_25150</name>
</gene>
<name>A0A723HZ99_SALER</name>
<organism evidence="1">
    <name type="scientific">Salmonella enterica</name>
    <name type="common">Salmonella choleraesuis</name>
    <dbReference type="NCBI Taxonomy" id="28901"/>
    <lineage>
        <taxon>Bacteria</taxon>
        <taxon>Pseudomonadati</taxon>
        <taxon>Pseudomonadota</taxon>
        <taxon>Gammaproteobacteria</taxon>
        <taxon>Enterobacterales</taxon>
        <taxon>Enterobacteriaceae</taxon>
        <taxon>Salmonella</taxon>
    </lineage>
</organism>
<reference evidence="1" key="1">
    <citation type="journal article" date="2018" name="Genome Biol.">
        <title>SKESA: strategic k-mer extension for scrupulous assemblies.</title>
        <authorList>
            <person name="Souvorov A."/>
            <person name="Agarwala R."/>
            <person name="Lipman D.J."/>
        </authorList>
    </citation>
    <scope>NUCLEOTIDE SEQUENCE</scope>
    <source>
        <strain evidence="1">R16.4830</strain>
    </source>
</reference>
<dbReference type="EMBL" id="DAAQJN010000041">
    <property type="protein sequence ID" value="HAD9589589.1"/>
    <property type="molecule type" value="Genomic_DNA"/>
</dbReference>
<reference evidence="1" key="2">
    <citation type="submission" date="2019-01" db="EMBL/GenBank/DDBJ databases">
        <authorList>
            <consortium name="NCBI Pathogen Detection Project"/>
        </authorList>
    </citation>
    <scope>NUCLEOTIDE SEQUENCE</scope>
    <source>
        <strain evidence="1">R16.4830</strain>
    </source>
</reference>
<sequence>DGVVEPHEKTAINDELYLSISKLQEHAALVYKIFCISESNDARECAAPGAVACRDCGETNA</sequence>
<proteinExistence type="predicted"/>
<feature type="non-terminal residue" evidence="1">
    <location>
        <position position="1"/>
    </location>
</feature>
<evidence type="ECO:0000313" key="1">
    <source>
        <dbReference type="EMBL" id="HAD9589589.1"/>
    </source>
</evidence>
<accession>A0A723HZ99</accession>
<evidence type="ECO:0008006" key="2">
    <source>
        <dbReference type="Google" id="ProtNLM"/>
    </source>
</evidence>
<comment type="caution">
    <text evidence="1">The sequence shown here is derived from an EMBL/GenBank/DDBJ whole genome shotgun (WGS) entry which is preliminary data.</text>
</comment>
<dbReference type="AlphaFoldDB" id="A0A723HZ99"/>
<protein>
    <recommendedName>
        <fullName evidence="2">Transcriptional regulator</fullName>
    </recommendedName>
</protein>